<keyword evidence="3" id="KW-1185">Reference proteome</keyword>
<comment type="caution">
    <text evidence="2">The sequence shown here is derived from an EMBL/GenBank/DDBJ whole genome shotgun (WGS) entry which is preliminary data.</text>
</comment>
<dbReference type="Proteomes" id="UP000260812">
    <property type="component" value="Unassembled WGS sequence"/>
</dbReference>
<dbReference type="SUPFAM" id="SSF55729">
    <property type="entry name" value="Acyl-CoA N-acyltransferases (Nat)"/>
    <property type="match status" value="1"/>
</dbReference>
<dbReference type="EMBL" id="QVLV01000019">
    <property type="protein sequence ID" value="RGE56958.1"/>
    <property type="molecule type" value="Genomic_DNA"/>
</dbReference>
<accession>A0A3E3HYP4</accession>
<dbReference type="PANTHER" id="PTHR43441:SF2">
    <property type="entry name" value="FAMILY ACETYLTRANSFERASE, PUTATIVE (AFU_ORTHOLOGUE AFUA_7G00850)-RELATED"/>
    <property type="match status" value="1"/>
</dbReference>
<dbReference type="Pfam" id="PF13302">
    <property type="entry name" value="Acetyltransf_3"/>
    <property type="match status" value="1"/>
</dbReference>
<name>A0A3E3HYP4_9FIRM</name>
<dbReference type="GO" id="GO:1990189">
    <property type="term" value="F:protein N-terminal-serine acetyltransferase activity"/>
    <property type="evidence" value="ECO:0007669"/>
    <property type="project" value="TreeGrafter"/>
</dbReference>
<gene>
    <name evidence="2" type="ORF">DXC51_21500</name>
</gene>
<dbReference type="InterPro" id="IPR016181">
    <property type="entry name" value="Acyl_CoA_acyltransferase"/>
</dbReference>
<feature type="domain" description="N-acetyltransferase" evidence="1">
    <location>
        <begin position="1"/>
        <end position="149"/>
    </location>
</feature>
<dbReference type="PROSITE" id="PS51186">
    <property type="entry name" value="GNAT"/>
    <property type="match status" value="1"/>
</dbReference>
<reference evidence="2" key="1">
    <citation type="submission" date="2018-08" db="EMBL/GenBank/DDBJ databases">
        <title>A genome reference for cultivated species of the human gut microbiota.</title>
        <authorList>
            <person name="Zou Y."/>
            <person name="Xue W."/>
            <person name="Luo G."/>
        </authorList>
    </citation>
    <scope>NUCLEOTIDE SEQUENCE [LARGE SCALE GENOMIC DNA]</scope>
    <source>
        <strain evidence="2">TF05-5AC</strain>
    </source>
</reference>
<dbReference type="InterPro" id="IPR000182">
    <property type="entry name" value="GNAT_dom"/>
</dbReference>
<evidence type="ECO:0000313" key="3">
    <source>
        <dbReference type="Proteomes" id="UP000260812"/>
    </source>
</evidence>
<organism evidence="2 3">
    <name type="scientific">Eisenbergiella massiliensis</name>
    <dbReference type="NCBI Taxonomy" id="1720294"/>
    <lineage>
        <taxon>Bacteria</taxon>
        <taxon>Bacillati</taxon>
        <taxon>Bacillota</taxon>
        <taxon>Clostridia</taxon>
        <taxon>Lachnospirales</taxon>
        <taxon>Lachnospiraceae</taxon>
        <taxon>Eisenbergiella</taxon>
    </lineage>
</organism>
<proteinExistence type="predicted"/>
<dbReference type="GO" id="GO:0005737">
    <property type="term" value="C:cytoplasm"/>
    <property type="evidence" value="ECO:0007669"/>
    <property type="project" value="TreeGrafter"/>
</dbReference>
<keyword evidence="2" id="KW-0808">Transferase</keyword>
<dbReference type="PANTHER" id="PTHR43441">
    <property type="entry name" value="RIBOSOMAL-PROTEIN-SERINE ACETYLTRANSFERASE"/>
    <property type="match status" value="1"/>
</dbReference>
<sequence length="339" mass="39362">MRGKYMNLSGAEEITSCRLILRPDEKCSGLETFIWTILLKECRKIIGHFKAQYEPEINKITLQFALDEVWQNKKYMQEALKTLTDYLFEKTDINRVEAHCNGKNKKAVAVMLKCGYQLEGQLRQAQSFGSDGEKTDIIWFALLKTDYLRKKAMADLTVDGLVITNYRESGGLPLRNIMRLPEKEAFLLAERLSAATTSRNDRYGDYFERYYQKRAATEKWLYNRFLEGGGRPKTMHPIYFVLGEHSGFQSFFGNQDKISIPLSHIDDMEVSFTPRDSMHLRSMGMTEGTVWNKKQFFRMINDSEKSVGEFIFDLPGLFHNPGSYIEVQLWNDAYLADYL</sequence>
<dbReference type="AlphaFoldDB" id="A0A3E3HYP4"/>
<dbReference type="RefSeq" id="WP_117545388.1">
    <property type="nucleotide sequence ID" value="NZ_JBKUNB010000015.1"/>
</dbReference>
<dbReference type="Gene3D" id="3.40.630.30">
    <property type="match status" value="1"/>
</dbReference>
<protein>
    <submittedName>
        <fullName evidence="2">N-acetyltransferase</fullName>
    </submittedName>
</protein>
<evidence type="ECO:0000259" key="1">
    <source>
        <dbReference type="PROSITE" id="PS51186"/>
    </source>
</evidence>
<evidence type="ECO:0000313" key="2">
    <source>
        <dbReference type="EMBL" id="RGE56958.1"/>
    </source>
</evidence>
<dbReference type="GO" id="GO:0008999">
    <property type="term" value="F:protein-N-terminal-alanine acetyltransferase activity"/>
    <property type="evidence" value="ECO:0007669"/>
    <property type="project" value="TreeGrafter"/>
</dbReference>
<dbReference type="InterPro" id="IPR051908">
    <property type="entry name" value="Ribosomal_N-acetyltransferase"/>
</dbReference>